<name>A0A1F5FZ66_9BACT</name>
<accession>A0A1F5FZ66</accession>
<keyword evidence="1" id="KW-1133">Transmembrane helix</keyword>
<dbReference type="Proteomes" id="UP000177069">
    <property type="component" value="Unassembled WGS sequence"/>
</dbReference>
<evidence type="ECO:0008006" key="4">
    <source>
        <dbReference type="Google" id="ProtNLM"/>
    </source>
</evidence>
<feature type="transmembrane region" description="Helical" evidence="1">
    <location>
        <begin position="80"/>
        <end position="104"/>
    </location>
</feature>
<reference evidence="2 3" key="1">
    <citation type="journal article" date="2016" name="Nat. Commun.">
        <title>Thousands of microbial genomes shed light on interconnected biogeochemical processes in an aquifer system.</title>
        <authorList>
            <person name="Anantharaman K."/>
            <person name="Brown C.T."/>
            <person name="Hug L.A."/>
            <person name="Sharon I."/>
            <person name="Castelle C.J."/>
            <person name="Probst A.J."/>
            <person name="Thomas B.C."/>
            <person name="Singh A."/>
            <person name="Wilkins M.J."/>
            <person name="Karaoz U."/>
            <person name="Brodie E.L."/>
            <person name="Williams K.H."/>
            <person name="Hubbard S.S."/>
            <person name="Banfield J.F."/>
        </authorList>
    </citation>
    <scope>NUCLEOTIDE SEQUENCE [LARGE SCALE GENOMIC DNA]</scope>
</reference>
<proteinExistence type="predicted"/>
<feature type="transmembrane region" description="Helical" evidence="1">
    <location>
        <begin position="12"/>
        <end position="32"/>
    </location>
</feature>
<dbReference type="EMBL" id="MFBA01000046">
    <property type="protein sequence ID" value="OGD84908.1"/>
    <property type="molecule type" value="Genomic_DNA"/>
</dbReference>
<evidence type="ECO:0000313" key="3">
    <source>
        <dbReference type="Proteomes" id="UP000177069"/>
    </source>
</evidence>
<evidence type="ECO:0000313" key="2">
    <source>
        <dbReference type="EMBL" id="OGD84908.1"/>
    </source>
</evidence>
<protein>
    <recommendedName>
        <fullName evidence="4">DUF5658 domain-containing protein</fullName>
    </recommendedName>
</protein>
<gene>
    <name evidence="2" type="ORF">A2696_04145</name>
</gene>
<keyword evidence="1" id="KW-0472">Membrane</keyword>
<feature type="transmembrane region" description="Helical" evidence="1">
    <location>
        <begin position="52"/>
        <end position="73"/>
    </location>
</feature>
<dbReference type="AlphaFoldDB" id="A0A1F5FZ66"/>
<keyword evidence="1" id="KW-0812">Transmembrane</keyword>
<evidence type="ECO:0000256" key="1">
    <source>
        <dbReference type="SAM" id="Phobius"/>
    </source>
</evidence>
<sequence>MNKLAKNSERIITGVTAGSIVAVFSIILMTVFAEVNPAFKKWLAVNFTHHWIGKSVLSIAVFLVTTIIFTMFNKLFKNKLVLLLWVLIIIASIGVMLLLAFFYWHSFP</sequence>
<comment type="caution">
    <text evidence="2">The sequence shown here is derived from an EMBL/GenBank/DDBJ whole genome shotgun (WGS) entry which is preliminary data.</text>
</comment>
<organism evidence="2 3">
    <name type="scientific">Candidatus Curtissbacteria bacterium RIFCSPHIGHO2_01_FULL_41_13</name>
    <dbReference type="NCBI Taxonomy" id="1797745"/>
    <lineage>
        <taxon>Bacteria</taxon>
        <taxon>Candidatus Curtissiibacteriota</taxon>
    </lineage>
</organism>